<sequence>MIFLRLSEQIEKFGRTTAMGCLLNVFRFVMSRTINFKNLQKERNKQEKMCVKKKTGNKLTAVYARKDREKERKKQQENSHR</sequence>
<evidence type="ECO:0000256" key="1">
    <source>
        <dbReference type="SAM" id="MobiDB-lite"/>
    </source>
</evidence>
<feature type="compositionally biased region" description="Basic and acidic residues" evidence="1">
    <location>
        <begin position="64"/>
        <end position="81"/>
    </location>
</feature>
<protein>
    <submittedName>
        <fullName evidence="2">Uncharacterized protein</fullName>
    </submittedName>
</protein>
<proteinExistence type="predicted"/>
<dbReference type="AlphaFoldDB" id="A0A164S7Q3"/>
<organism evidence="2 3">
    <name type="scientific">Daphnia magna</name>
    <dbReference type="NCBI Taxonomy" id="35525"/>
    <lineage>
        <taxon>Eukaryota</taxon>
        <taxon>Metazoa</taxon>
        <taxon>Ecdysozoa</taxon>
        <taxon>Arthropoda</taxon>
        <taxon>Crustacea</taxon>
        <taxon>Branchiopoda</taxon>
        <taxon>Diplostraca</taxon>
        <taxon>Cladocera</taxon>
        <taxon>Anomopoda</taxon>
        <taxon>Daphniidae</taxon>
        <taxon>Daphnia</taxon>
    </lineage>
</organism>
<keyword evidence="3" id="KW-1185">Reference proteome</keyword>
<accession>A0A164S7Q3</accession>
<gene>
    <name evidence="2" type="ORF">APZ42_026483</name>
</gene>
<evidence type="ECO:0000313" key="3">
    <source>
        <dbReference type="Proteomes" id="UP000076858"/>
    </source>
</evidence>
<dbReference type="Proteomes" id="UP000076858">
    <property type="component" value="Unassembled WGS sequence"/>
</dbReference>
<dbReference type="EMBL" id="LRGB01002076">
    <property type="protein sequence ID" value="KZS09343.1"/>
    <property type="molecule type" value="Genomic_DNA"/>
</dbReference>
<comment type="caution">
    <text evidence="2">The sequence shown here is derived from an EMBL/GenBank/DDBJ whole genome shotgun (WGS) entry which is preliminary data.</text>
</comment>
<name>A0A164S7Q3_9CRUS</name>
<reference evidence="2 3" key="1">
    <citation type="submission" date="2016-03" db="EMBL/GenBank/DDBJ databases">
        <title>EvidentialGene: Evidence-directed Construction of Genes on Genomes.</title>
        <authorList>
            <person name="Gilbert D.G."/>
            <person name="Choi J.-H."/>
            <person name="Mockaitis K."/>
            <person name="Colbourne J."/>
            <person name="Pfrender M."/>
        </authorList>
    </citation>
    <scope>NUCLEOTIDE SEQUENCE [LARGE SCALE GENOMIC DNA]</scope>
    <source>
        <strain evidence="2 3">Xinb3</strain>
        <tissue evidence="2">Complete organism</tissue>
    </source>
</reference>
<feature type="region of interest" description="Disordered" evidence="1">
    <location>
        <begin position="61"/>
        <end position="81"/>
    </location>
</feature>
<evidence type="ECO:0000313" key="2">
    <source>
        <dbReference type="EMBL" id="KZS09343.1"/>
    </source>
</evidence>